<proteinExistence type="predicted"/>
<dbReference type="SUPFAM" id="SSF57567">
    <property type="entry name" value="Serine protease inhibitors"/>
    <property type="match status" value="1"/>
</dbReference>
<protein>
    <recommendedName>
        <fullName evidence="3">TIL domain-containing protein</fullName>
    </recommendedName>
</protein>
<dbReference type="PANTHER" id="PTHR23259">
    <property type="entry name" value="RIDDLE"/>
    <property type="match status" value="1"/>
</dbReference>
<evidence type="ECO:0000313" key="4">
    <source>
        <dbReference type="EMBL" id="UYV78420.1"/>
    </source>
</evidence>
<dbReference type="InterPro" id="IPR051368">
    <property type="entry name" value="SerProtInhib-TIL_Domain"/>
</dbReference>
<feature type="domain" description="TIL" evidence="3">
    <location>
        <begin position="12"/>
        <end position="65"/>
    </location>
</feature>
<keyword evidence="5" id="KW-1185">Reference proteome</keyword>
<evidence type="ECO:0000256" key="2">
    <source>
        <dbReference type="ARBA" id="ARBA00023157"/>
    </source>
</evidence>
<dbReference type="InterPro" id="IPR036084">
    <property type="entry name" value="Ser_inhib-like_sf"/>
</dbReference>
<sequence length="95" mass="10355">MTRVNSLKRCTKPGEEYNSCGSACPATCDNVGEVIACPAVCVSGCFCRKGLVRDNDENCIPPGQCPKCENGTYLSSLSLKLSQKFVLFLKRCFSY</sequence>
<keyword evidence="1" id="KW-0646">Protease inhibitor</keyword>
<name>A0ABY6LG12_9ARAC</name>
<evidence type="ECO:0000256" key="1">
    <source>
        <dbReference type="ARBA" id="ARBA00022690"/>
    </source>
</evidence>
<organism evidence="4 5">
    <name type="scientific">Cordylochernes scorpioides</name>
    <dbReference type="NCBI Taxonomy" id="51811"/>
    <lineage>
        <taxon>Eukaryota</taxon>
        <taxon>Metazoa</taxon>
        <taxon>Ecdysozoa</taxon>
        <taxon>Arthropoda</taxon>
        <taxon>Chelicerata</taxon>
        <taxon>Arachnida</taxon>
        <taxon>Pseudoscorpiones</taxon>
        <taxon>Cheliferoidea</taxon>
        <taxon>Chernetidae</taxon>
        <taxon>Cordylochernes</taxon>
    </lineage>
</organism>
<dbReference type="Gene3D" id="2.10.25.10">
    <property type="entry name" value="Laminin"/>
    <property type="match status" value="1"/>
</dbReference>
<accession>A0ABY6LG12</accession>
<keyword evidence="2" id="KW-1015">Disulfide bond</keyword>
<reference evidence="4 5" key="1">
    <citation type="submission" date="2022-01" db="EMBL/GenBank/DDBJ databases">
        <title>A chromosomal length assembly of Cordylochernes scorpioides.</title>
        <authorList>
            <person name="Zeh D."/>
            <person name="Zeh J."/>
        </authorList>
    </citation>
    <scope>NUCLEOTIDE SEQUENCE [LARGE SCALE GENOMIC DNA]</scope>
    <source>
        <strain evidence="4">IN4F17</strain>
        <tissue evidence="4">Whole Body</tissue>
    </source>
</reference>
<dbReference type="Pfam" id="PF01826">
    <property type="entry name" value="TIL"/>
    <property type="match status" value="1"/>
</dbReference>
<evidence type="ECO:0000313" key="5">
    <source>
        <dbReference type="Proteomes" id="UP001235939"/>
    </source>
</evidence>
<dbReference type="PANTHER" id="PTHR23259:SF70">
    <property type="entry name" value="ACCESSORY GLAND PROTEIN ACP62F-RELATED"/>
    <property type="match status" value="1"/>
</dbReference>
<dbReference type="Proteomes" id="UP001235939">
    <property type="component" value="Chromosome 16"/>
</dbReference>
<dbReference type="CDD" id="cd19941">
    <property type="entry name" value="TIL"/>
    <property type="match status" value="1"/>
</dbReference>
<gene>
    <name evidence="4" type="ORF">LAZ67_16001297</name>
</gene>
<dbReference type="InterPro" id="IPR002919">
    <property type="entry name" value="TIL_dom"/>
</dbReference>
<dbReference type="EMBL" id="CP092878">
    <property type="protein sequence ID" value="UYV78420.1"/>
    <property type="molecule type" value="Genomic_DNA"/>
</dbReference>
<evidence type="ECO:0000259" key="3">
    <source>
        <dbReference type="Pfam" id="PF01826"/>
    </source>
</evidence>